<comment type="caution">
    <text evidence="1">The sequence shown here is derived from an EMBL/GenBank/DDBJ whole genome shotgun (WGS) entry which is preliminary data.</text>
</comment>
<name>A0A8J6T9G2_9DELT</name>
<reference evidence="1 2" key="1">
    <citation type="submission" date="2020-08" db="EMBL/GenBank/DDBJ databases">
        <title>Bridging the membrane lipid divide: bacteria of the FCB group superphylum have the potential to synthesize archaeal ether lipids.</title>
        <authorList>
            <person name="Villanueva L."/>
            <person name="Von Meijenfeldt F.A.B."/>
            <person name="Westbye A.B."/>
            <person name="Yadav S."/>
            <person name="Hopmans E.C."/>
            <person name="Dutilh B.E."/>
            <person name="Sinninghe Damste J.S."/>
        </authorList>
    </citation>
    <scope>NUCLEOTIDE SEQUENCE [LARGE SCALE GENOMIC DNA]</scope>
    <source>
        <strain evidence="1">NIOZ-UU27</strain>
    </source>
</reference>
<organism evidence="1 2">
    <name type="scientific">Candidatus Desulfacyla euxinica</name>
    <dbReference type="NCBI Taxonomy" id="2841693"/>
    <lineage>
        <taxon>Bacteria</taxon>
        <taxon>Deltaproteobacteria</taxon>
        <taxon>Candidatus Desulfacyla</taxon>
    </lineage>
</organism>
<evidence type="ECO:0000313" key="2">
    <source>
        <dbReference type="Proteomes" id="UP000650524"/>
    </source>
</evidence>
<protein>
    <submittedName>
        <fullName evidence="1">Uncharacterized protein</fullName>
    </submittedName>
</protein>
<dbReference type="AlphaFoldDB" id="A0A8J6T9G2"/>
<evidence type="ECO:0000313" key="1">
    <source>
        <dbReference type="EMBL" id="MBC8178206.1"/>
    </source>
</evidence>
<gene>
    <name evidence="1" type="ORF">H8E19_12445</name>
</gene>
<dbReference type="Proteomes" id="UP000650524">
    <property type="component" value="Unassembled WGS sequence"/>
</dbReference>
<accession>A0A8J6T9G2</accession>
<proteinExistence type="predicted"/>
<sequence>MSVKKLKSELLVVVRDLKRLSQKIDKITKRVEKIEKPQKPKTVELREVPEIDPAILARAIRGKVYPNDIVLAHIISNPDGIEIVTLEKKTKLKYDTIKQILHRLRTQGKIRSKRKEGLRGKAYAAGKSRVLYFEA</sequence>
<dbReference type="EMBL" id="JACNJD010000264">
    <property type="protein sequence ID" value="MBC8178206.1"/>
    <property type="molecule type" value="Genomic_DNA"/>
</dbReference>